<dbReference type="Proteomes" id="UP000046155">
    <property type="component" value="Unassembled WGS sequence"/>
</dbReference>
<keyword evidence="2" id="KW-1133">Transmembrane helix</keyword>
<gene>
    <name evidence="3" type="ORF">SSCH_810040</name>
</gene>
<organism evidence="3 4">
    <name type="scientific">Syntrophaceticus schinkii</name>
    <dbReference type="NCBI Taxonomy" id="499207"/>
    <lineage>
        <taxon>Bacteria</taxon>
        <taxon>Bacillati</taxon>
        <taxon>Bacillota</taxon>
        <taxon>Clostridia</taxon>
        <taxon>Thermoanaerobacterales</taxon>
        <taxon>Thermoanaerobacterales Family III. Incertae Sedis</taxon>
        <taxon>Syntrophaceticus</taxon>
    </lineage>
</organism>
<evidence type="ECO:0000313" key="3">
    <source>
        <dbReference type="EMBL" id="CEO90365.1"/>
    </source>
</evidence>
<dbReference type="RefSeq" id="WP_044666124.1">
    <property type="nucleotide sequence ID" value="NZ_CDRZ01000282.1"/>
</dbReference>
<keyword evidence="2" id="KW-0472">Membrane</keyword>
<evidence type="ECO:0000256" key="2">
    <source>
        <dbReference type="SAM" id="Phobius"/>
    </source>
</evidence>
<proteinExistence type="predicted"/>
<dbReference type="EMBL" id="CDRZ01000282">
    <property type="protein sequence ID" value="CEO90365.1"/>
    <property type="molecule type" value="Genomic_DNA"/>
</dbReference>
<evidence type="ECO:0000313" key="4">
    <source>
        <dbReference type="Proteomes" id="UP000046155"/>
    </source>
</evidence>
<keyword evidence="2" id="KW-0812">Transmembrane</keyword>
<evidence type="ECO:0000256" key="1">
    <source>
        <dbReference type="SAM" id="MobiDB-lite"/>
    </source>
</evidence>
<dbReference type="OrthoDB" id="2842789at2"/>
<dbReference type="AlphaFoldDB" id="A0A0B7MK04"/>
<reference evidence="4" key="1">
    <citation type="submission" date="2015-01" db="EMBL/GenBank/DDBJ databases">
        <authorList>
            <person name="Manzoor Shahid"/>
            <person name="Zubair Saima"/>
        </authorList>
    </citation>
    <scope>NUCLEOTIDE SEQUENCE [LARGE SCALE GENOMIC DNA]</scope>
    <source>
        <strain evidence="4">Sp3</strain>
    </source>
</reference>
<accession>A0A0B7MK04</accession>
<keyword evidence="4" id="KW-1185">Reference proteome</keyword>
<feature type="transmembrane region" description="Helical" evidence="2">
    <location>
        <begin position="30"/>
        <end position="51"/>
    </location>
</feature>
<feature type="region of interest" description="Disordered" evidence="1">
    <location>
        <begin position="196"/>
        <end position="229"/>
    </location>
</feature>
<protein>
    <submittedName>
        <fullName evidence="3">Uncharacterized protein</fullName>
    </submittedName>
</protein>
<sequence length="261" mass="29234">MAFVIPLLIILFLVILMVKRSSFSLRHNIQFWLTAGYILLLFVSPVLLQMLPVENLADMKMKTVSEKDLVNHGDLFGKAFEGRPEQSEGAFVLKQWEFPFSGSLINVVMLHKHEQHEEDVNIVAERKDRADGKIEAVSYATKTIVELFDFSERMMPHRITLDGNVLKVEAPECLKVELGMFSREFVVSQILGESEVSTPEHQSTGGSPVIIPGPGLDSGNMSEHDSRTTPGEQLLYLRIPADVDVQSKNPITFVEGGVRLE</sequence>
<feature type="compositionally biased region" description="Polar residues" evidence="1">
    <location>
        <begin position="196"/>
        <end position="206"/>
    </location>
</feature>
<name>A0A0B7MK04_9FIRM</name>